<reference evidence="2 3" key="1">
    <citation type="submission" date="2017-12" db="EMBL/GenBank/DDBJ databases">
        <title>Rapid rising of carbapenem-resistant Enterobacteriaceae(CRE) and emergence of colistin resistance genemcr-1 in CRE in the hospital of Henan, China.</title>
        <authorList>
            <person name="Sun Q."/>
            <person name="Zhang R."/>
            <person name="Li Y."/>
            <person name="Shen Y."/>
            <person name="Zhang Y."/>
            <person name="Yang J."/>
            <person name="Shu L."/>
            <person name="Zhou H."/>
            <person name="Wang Y."/>
            <person name="Wang B."/>
            <person name="Shen Z."/>
        </authorList>
    </citation>
    <scope>NUCLEOTIDE SEQUENCE [LARGE SCALE GENOMIC DNA]</scope>
    <source>
        <strain evidence="2 3">3512</strain>
    </source>
</reference>
<evidence type="ECO:0000259" key="1">
    <source>
        <dbReference type="Pfam" id="PF02309"/>
    </source>
</evidence>
<comment type="caution">
    <text evidence="2">The sequence shown here is derived from an EMBL/GenBank/DDBJ whole genome shotgun (WGS) entry which is preliminary data.</text>
</comment>
<dbReference type="PANTHER" id="PTHR31734">
    <property type="entry name" value="AUXIN-RESPONSIVE PROTEIN IAA17"/>
    <property type="match status" value="1"/>
</dbReference>
<dbReference type="Proteomes" id="UP000233549">
    <property type="component" value="Unassembled WGS sequence"/>
</dbReference>
<feature type="non-terminal residue" evidence="2">
    <location>
        <position position="92"/>
    </location>
</feature>
<organism evidence="2 3">
    <name type="scientific">Escherichia coli</name>
    <dbReference type="NCBI Taxonomy" id="562"/>
    <lineage>
        <taxon>Bacteria</taxon>
        <taxon>Pseudomonadati</taxon>
        <taxon>Pseudomonadota</taxon>
        <taxon>Gammaproteobacteria</taxon>
        <taxon>Enterobacterales</taxon>
        <taxon>Enterobacteriaceae</taxon>
        <taxon>Escherichia</taxon>
    </lineage>
</organism>
<dbReference type="EMBL" id="PITP01000856">
    <property type="protein sequence ID" value="PKD78237.1"/>
    <property type="molecule type" value="Genomic_DNA"/>
</dbReference>
<dbReference type="AlphaFoldDB" id="A0AAP8HTU7"/>
<dbReference type="InterPro" id="IPR033389">
    <property type="entry name" value="AUX/IAA_dom"/>
</dbReference>
<feature type="non-terminal residue" evidence="2">
    <location>
        <position position="1"/>
    </location>
</feature>
<gene>
    <name evidence="2" type="ORF">CWS33_31320</name>
</gene>
<evidence type="ECO:0000313" key="3">
    <source>
        <dbReference type="Proteomes" id="UP000233549"/>
    </source>
</evidence>
<feature type="domain" description="AUX/IAA" evidence="1">
    <location>
        <begin position="1"/>
        <end position="59"/>
    </location>
</feature>
<dbReference type="PANTHER" id="PTHR31734:SF103">
    <property type="entry name" value="AUXIN-RESPONSIVE PROTEIN IAA16"/>
    <property type="match status" value="1"/>
</dbReference>
<evidence type="ECO:0000313" key="2">
    <source>
        <dbReference type="EMBL" id="PKD78237.1"/>
    </source>
</evidence>
<proteinExistence type="predicted"/>
<dbReference type="Gene3D" id="3.10.20.90">
    <property type="entry name" value="Phosphatidylinositol 3-kinase Catalytic Subunit, Chain A, domain 1"/>
    <property type="match status" value="1"/>
</dbReference>
<dbReference type="Pfam" id="PF02309">
    <property type="entry name" value="AUX_IAA"/>
    <property type="match status" value="1"/>
</dbReference>
<name>A0AAP8HTU7_ECOLX</name>
<sequence>MDGAPYLRKVDLKMYKSYQELFYAVATTTKIYTISKHGALPILDFMNESKLMDLLNSSESQVVGWPPVRSYRKNVLAQKNASEEGFGAQVEG</sequence>
<dbReference type="GO" id="GO:0006355">
    <property type="term" value="P:regulation of DNA-templated transcription"/>
    <property type="evidence" value="ECO:0007669"/>
    <property type="project" value="InterPro"/>
</dbReference>
<accession>A0AAP8HTU7</accession>
<dbReference type="InterPro" id="IPR003311">
    <property type="entry name" value="AUX_IAA"/>
</dbReference>
<protein>
    <recommendedName>
        <fullName evidence="1">AUX/IAA domain-containing protein</fullName>
    </recommendedName>
</protein>